<comment type="caution">
    <text evidence="2">The sequence shown here is derived from an EMBL/GenBank/DDBJ whole genome shotgun (WGS) entry which is preliminary data.</text>
</comment>
<dbReference type="EMBL" id="JABEZZ010000011">
    <property type="protein sequence ID" value="MBA0600223.1"/>
    <property type="molecule type" value="Genomic_DNA"/>
</dbReference>
<dbReference type="GO" id="GO:0003676">
    <property type="term" value="F:nucleic acid binding"/>
    <property type="evidence" value="ECO:0007669"/>
    <property type="project" value="InterPro"/>
</dbReference>
<evidence type="ECO:0000259" key="1">
    <source>
        <dbReference type="Pfam" id="PF14392"/>
    </source>
</evidence>
<dbReference type="Proteomes" id="UP000593578">
    <property type="component" value="Unassembled WGS sequence"/>
</dbReference>
<gene>
    <name evidence="2" type="ORF">Gorai_006418</name>
</gene>
<dbReference type="SUPFAM" id="SSF57756">
    <property type="entry name" value="Retrovirus zinc finger-like domains"/>
    <property type="match status" value="1"/>
</dbReference>
<dbReference type="InterPro" id="IPR036875">
    <property type="entry name" value="Znf_CCHC_sf"/>
</dbReference>
<name>A0A7J8QFZ5_GOSRA</name>
<evidence type="ECO:0000313" key="3">
    <source>
        <dbReference type="Proteomes" id="UP000593578"/>
    </source>
</evidence>
<sequence length="166" mass="19415">MRSMFANLWYPLGGVSISDIREKRYLFRFYYEIDLKRIYNLPMGFMSKGMAYQFGNFIDTLMEYDTTSISKGIDRFLRIRYEKLKLFCFLCGKLGHWEGFCSMWVTFGWDILLKGMVERVFGGTKLDMSMELGSNMEDNLLEVVDGKKRQRTHTGNLNGHVNVSST</sequence>
<evidence type="ECO:0000313" key="2">
    <source>
        <dbReference type="EMBL" id="MBA0600223.1"/>
    </source>
</evidence>
<dbReference type="GO" id="GO:0008270">
    <property type="term" value="F:zinc ion binding"/>
    <property type="evidence" value="ECO:0007669"/>
    <property type="project" value="InterPro"/>
</dbReference>
<accession>A0A7J8QFZ5</accession>
<dbReference type="AlphaFoldDB" id="A0A7J8QFZ5"/>
<organism evidence="2 3">
    <name type="scientific">Gossypium raimondii</name>
    <name type="common">Peruvian cotton</name>
    <name type="synonym">Gossypium klotzschianum subsp. raimondii</name>
    <dbReference type="NCBI Taxonomy" id="29730"/>
    <lineage>
        <taxon>Eukaryota</taxon>
        <taxon>Viridiplantae</taxon>
        <taxon>Streptophyta</taxon>
        <taxon>Embryophyta</taxon>
        <taxon>Tracheophyta</taxon>
        <taxon>Spermatophyta</taxon>
        <taxon>Magnoliopsida</taxon>
        <taxon>eudicotyledons</taxon>
        <taxon>Gunneridae</taxon>
        <taxon>Pentapetalae</taxon>
        <taxon>rosids</taxon>
        <taxon>malvids</taxon>
        <taxon>Malvales</taxon>
        <taxon>Malvaceae</taxon>
        <taxon>Malvoideae</taxon>
        <taxon>Gossypium</taxon>
    </lineage>
</organism>
<proteinExistence type="predicted"/>
<feature type="domain" description="Zinc knuckle CX2CX4HX4C" evidence="1">
    <location>
        <begin position="76"/>
        <end position="102"/>
    </location>
</feature>
<protein>
    <recommendedName>
        <fullName evidence="1">Zinc knuckle CX2CX4HX4C domain-containing protein</fullName>
    </recommendedName>
</protein>
<dbReference type="InterPro" id="IPR025836">
    <property type="entry name" value="Zn_knuckle_CX2CX4HX4C"/>
</dbReference>
<feature type="non-terminal residue" evidence="2">
    <location>
        <position position="166"/>
    </location>
</feature>
<reference evidence="2 3" key="1">
    <citation type="journal article" date="2019" name="Genome Biol. Evol.">
        <title>Insights into the evolution of the New World diploid cottons (Gossypium, subgenus Houzingenia) based on genome sequencing.</title>
        <authorList>
            <person name="Grover C.E."/>
            <person name="Arick M.A. 2nd"/>
            <person name="Thrash A."/>
            <person name="Conover J.L."/>
            <person name="Sanders W.S."/>
            <person name="Peterson D.G."/>
            <person name="Frelichowski J.E."/>
            <person name="Scheffler J.A."/>
            <person name="Scheffler B.E."/>
            <person name="Wendel J.F."/>
        </authorList>
    </citation>
    <scope>NUCLEOTIDE SEQUENCE [LARGE SCALE GENOMIC DNA]</scope>
    <source>
        <strain evidence="2">8</strain>
        <tissue evidence="2">Leaf</tissue>
    </source>
</reference>
<dbReference type="Pfam" id="PF14392">
    <property type="entry name" value="zf-CCHC_4"/>
    <property type="match status" value="1"/>
</dbReference>